<dbReference type="InterPro" id="IPR013216">
    <property type="entry name" value="Methyltransf_11"/>
</dbReference>
<comment type="similarity">
    <text evidence="1">Belongs to the methyltransferase superfamily.</text>
</comment>
<proteinExistence type="inferred from homology"/>
<evidence type="ECO:0000256" key="3">
    <source>
        <dbReference type="ARBA" id="ARBA00022679"/>
    </source>
</evidence>
<accession>A0A4U0U3T8</accession>
<evidence type="ECO:0000259" key="4">
    <source>
        <dbReference type="Pfam" id="PF08241"/>
    </source>
</evidence>
<dbReference type="Pfam" id="PF08241">
    <property type="entry name" value="Methyltransf_11"/>
    <property type="match status" value="1"/>
</dbReference>
<evidence type="ECO:0000313" key="5">
    <source>
        <dbReference type="EMBL" id="TKA29598.1"/>
    </source>
</evidence>
<name>A0A4U0U3T8_9PEZI</name>
<dbReference type="PANTHER" id="PTHR12176">
    <property type="entry name" value="SAM-DEPENDENT METHYLTRANSFERASE SUPERFAMILY PROTEIN"/>
    <property type="match status" value="1"/>
</dbReference>
<organism evidence="5 6">
    <name type="scientific">Salinomyces thailandicus</name>
    <dbReference type="NCBI Taxonomy" id="706561"/>
    <lineage>
        <taxon>Eukaryota</taxon>
        <taxon>Fungi</taxon>
        <taxon>Dikarya</taxon>
        <taxon>Ascomycota</taxon>
        <taxon>Pezizomycotina</taxon>
        <taxon>Dothideomycetes</taxon>
        <taxon>Dothideomycetidae</taxon>
        <taxon>Mycosphaerellales</taxon>
        <taxon>Teratosphaeriaceae</taxon>
        <taxon>Salinomyces</taxon>
    </lineage>
</organism>
<dbReference type="OrthoDB" id="411785at2759"/>
<dbReference type="InterPro" id="IPR029063">
    <property type="entry name" value="SAM-dependent_MTases_sf"/>
</dbReference>
<dbReference type="PANTHER" id="PTHR12176:SF80">
    <property type="entry name" value="EEF1A LYSINE METHYLTRANSFERASE 4"/>
    <property type="match status" value="1"/>
</dbReference>
<dbReference type="GO" id="GO:0032259">
    <property type="term" value="P:methylation"/>
    <property type="evidence" value="ECO:0007669"/>
    <property type="project" value="UniProtKB-KW"/>
</dbReference>
<keyword evidence="6" id="KW-1185">Reference proteome</keyword>
<dbReference type="Gene3D" id="3.40.50.150">
    <property type="entry name" value="Vaccinia Virus protein VP39"/>
    <property type="match status" value="1"/>
</dbReference>
<evidence type="ECO:0000256" key="1">
    <source>
        <dbReference type="ARBA" id="ARBA00008361"/>
    </source>
</evidence>
<dbReference type="CDD" id="cd02440">
    <property type="entry name" value="AdoMet_MTases"/>
    <property type="match status" value="1"/>
</dbReference>
<feature type="domain" description="Methyltransferase type 11" evidence="4">
    <location>
        <begin position="59"/>
        <end position="174"/>
    </location>
</feature>
<sequence length="220" mass="24863">MADAESLEELAHPEYWDKRYGADTDEAKTYEWLRRFDTLKPFLLNHLPPPTADGPQILHLGNGNSTLPFDLETLNYTSQTAIDFSAVVTAHMQSLLPAPSTLDATNTDKPPPITFLTMDIRALTFPANTFDICLDKGTLDSLLSGSPWQPPPHVQANVKKYVDEVERVLRPGGKWLYVTWRQPHFIRGFLERDGVFEVGYERIGESAGVLEYFGWVVKKL</sequence>
<protein>
    <recommendedName>
        <fullName evidence="4">Methyltransferase type 11 domain-containing protein</fullName>
    </recommendedName>
</protein>
<dbReference type="GO" id="GO:0008757">
    <property type="term" value="F:S-adenosylmethionine-dependent methyltransferase activity"/>
    <property type="evidence" value="ECO:0007669"/>
    <property type="project" value="InterPro"/>
</dbReference>
<dbReference type="Proteomes" id="UP000308549">
    <property type="component" value="Unassembled WGS sequence"/>
</dbReference>
<dbReference type="InterPro" id="IPR051419">
    <property type="entry name" value="Lys/N-term_MeTrsfase_sf"/>
</dbReference>
<dbReference type="SUPFAM" id="SSF53335">
    <property type="entry name" value="S-adenosyl-L-methionine-dependent methyltransferases"/>
    <property type="match status" value="1"/>
</dbReference>
<comment type="caution">
    <text evidence="5">The sequence shown here is derived from an EMBL/GenBank/DDBJ whole genome shotgun (WGS) entry which is preliminary data.</text>
</comment>
<evidence type="ECO:0000313" key="6">
    <source>
        <dbReference type="Proteomes" id="UP000308549"/>
    </source>
</evidence>
<evidence type="ECO:0000256" key="2">
    <source>
        <dbReference type="ARBA" id="ARBA00022603"/>
    </source>
</evidence>
<keyword evidence="2" id="KW-0489">Methyltransferase</keyword>
<gene>
    <name evidence="5" type="ORF">B0A50_03612</name>
</gene>
<dbReference type="EMBL" id="NAJL01000014">
    <property type="protein sequence ID" value="TKA29598.1"/>
    <property type="molecule type" value="Genomic_DNA"/>
</dbReference>
<dbReference type="AlphaFoldDB" id="A0A4U0U3T8"/>
<reference evidence="5 6" key="1">
    <citation type="submission" date="2017-03" db="EMBL/GenBank/DDBJ databases">
        <title>Genomes of endolithic fungi from Antarctica.</title>
        <authorList>
            <person name="Coleine C."/>
            <person name="Masonjones S."/>
            <person name="Stajich J.E."/>
        </authorList>
    </citation>
    <scope>NUCLEOTIDE SEQUENCE [LARGE SCALE GENOMIC DNA]</scope>
    <source>
        <strain evidence="5 6">CCFEE 6315</strain>
    </source>
</reference>
<keyword evidence="3" id="KW-0808">Transferase</keyword>